<dbReference type="AlphaFoldDB" id="A0A136JCL4"/>
<evidence type="ECO:0000256" key="1">
    <source>
        <dbReference type="SAM" id="MobiDB-lite"/>
    </source>
</evidence>
<dbReference type="InParanoid" id="A0A136JCL4"/>
<evidence type="ECO:0000313" key="3">
    <source>
        <dbReference type="Proteomes" id="UP000070501"/>
    </source>
</evidence>
<accession>A0A136JCL4</accession>
<reference evidence="3" key="1">
    <citation type="submission" date="2016-02" db="EMBL/GenBank/DDBJ databases">
        <title>Draft genome sequence of Microdochium bolleyi, a fungal endophyte of beachgrass.</title>
        <authorList>
            <consortium name="DOE Joint Genome Institute"/>
            <person name="David A.S."/>
            <person name="May G."/>
            <person name="Haridas S."/>
            <person name="Lim J."/>
            <person name="Wang M."/>
            <person name="Labutti K."/>
            <person name="Lipzen A."/>
            <person name="Barry K."/>
            <person name="Grigoriev I.V."/>
        </authorList>
    </citation>
    <scope>NUCLEOTIDE SEQUENCE [LARGE SCALE GENOMIC DNA]</scope>
    <source>
        <strain evidence="3">J235TASD1</strain>
    </source>
</reference>
<feature type="region of interest" description="Disordered" evidence="1">
    <location>
        <begin position="20"/>
        <end position="39"/>
    </location>
</feature>
<keyword evidence="3" id="KW-1185">Reference proteome</keyword>
<gene>
    <name evidence="2" type="ORF">Micbo1qcDRAFT_160218</name>
</gene>
<sequence>MHSLHPPIRKTCTASRLPIVSPTPSRLRIGTGTLQSPPHFRHMEINDRHATVVIALAHNVQLHAT</sequence>
<protein>
    <submittedName>
        <fullName evidence="2">Uncharacterized protein</fullName>
    </submittedName>
</protein>
<dbReference type="Proteomes" id="UP000070501">
    <property type="component" value="Unassembled WGS sequence"/>
</dbReference>
<name>A0A136JCL4_9PEZI</name>
<organism evidence="2 3">
    <name type="scientific">Microdochium bolleyi</name>
    <dbReference type="NCBI Taxonomy" id="196109"/>
    <lineage>
        <taxon>Eukaryota</taxon>
        <taxon>Fungi</taxon>
        <taxon>Dikarya</taxon>
        <taxon>Ascomycota</taxon>
        <taxon>Pezizomycotina</taxon>
        <taxon>Sordariomycetes</taxon>
        <taxon>Xylariomycetidae</taxon>
        <taxon>Xylariales</taxon>
        <taxon>Microdochiaceae</taxon>
        <taxon>Microdochium</taxon>
    </lineage>
</organism>
<dbReference type="EMBL" id="KQ964247">
    <property type="protein sequence ID" value="KXJ94899.1"/>
    <property type="molecule type" value="Genomic_DNA"/>
</dbReference>
<evidence type="ECO:0000313" key="2">
    <source>
        <dbReference type="EMBL" id="KXJ94899.1"/>
    </source>
</evidence>
<proteinExistence type="predicted"/>